<evidence type="ECO:0000256" key="1">
    <source>
        <dbReference type="SAM" id="Phobius"/>
    </source>
</evidence>
<evidence type="ECO:0000313" key="2">
    <source>
        <dbReference type="EMBL" id="GGW43857.1"/>
    </source>
</evidence>
<reference evidence="2" key="2">
    <citation type="submission" date="2020-09" db="EMBL/GenBank/DDBJ databases">
        <authorList>
            <person name="Sun Q."/>
            <person name="Kim S."/>
        </authorList>
    </citation>
    <scope>NUCLEOTIDE SEQUENCE</scope>
    <source>
        <strain evidence="2">KCTC 23714</strain>
    </source>
</reference>
<feature type="transmembrane region" description="Helical" evidence="1">
    <location>
        <begin position="326"/>
        <end position="346"/>
    </location>
</feature>
<organism evidence="2 3">
    <name type="scientific">Gemmobacter lanyuensis</name>
    <dbReference type="NCBI Taxonomy" id="1054497"/>
    <lineage>
        <taxon>Bacteria</taxon>
        <taxon>Pseudomonadati</taxon>
        <taxon>Pseudomonadota</taxon>
        <taxon>Alphaproteobacteria</taxon>
        <taxon>Rhodobacterales</taxon>
        <taxon>Paracoccaceae</taxon>
        <taxon>Gemmobacter</taxon>
    </lineage>
</organism>
<dbReference type="EMBL" id="BMYQ01000016">
    <property type="protein sequence ID" value="GGW43857.1"/>
    <property type="molecule type" value="Genomic_DNA"/>
</dbReference>
<name>A0A918MP84_9RHOB</name>
<dbReference type="Proteomes" id="UP000628984">
    <property type="component" value="Unassembled WGS sequence"/>
</dbReference>
<gene>
    <name evidence="2" type="ORF">GCM10011452_35160</name>
</gene>
<keyword evidence="1" id="KW-0472">Membrane</keyword>
<accession>A0A918MP84</accession>
<comment type="caution">
    <text evidence="2">The sequence shown here is derived from an EMBL/GenBank/DDBJ whole genome shotgun (WGS) entry which is preliminary data.</text>
</comment>
<sequence length="357" mass="36840">MAGKASALRRILLWGVVAASLLLTLQGLSDLRATPGVQPLIQRTAAEYRAAVNAALAEAATEGRVAGLLSGYMAQSPRDWVATEAVLDVAAERGLALHPTLITRIETALAEDTGLWATATACGRCAVDMASCGLSQALICNAPVTLSPVGDVIGMGRQGVNWATGAEVDRLDLALSTLGLGATAAVVVSGGGSATVKAGASGLRLARGMGLLNARLTARLVRVAEEAIDTTALRRITRLEDVPTLLRPGALDEIGQLATGLARLQEATDTRTALRLLPHLDDARDATRMADAAAVFGRGTLGRVEVLGKARLFRLGLRLSDTARDLLVGLAGLGAALLGFAQSLGLRLARALLRGRG</sequence>
<keyword evidence="1" id="KW-0812">Transmembrane</keyword>
<dbReference type="AlphaFoldDB" id="A0A918MP84"/>
<protein>
    <submittedName>
        <fullName evidence="2">Uncharacterized protein</fullName>
    </submittedName>
</protein>
<proteinExistence type="predicted"/>
<evidence type="ECO:0000313" key="3">
    <source>
        <dbReference type="Proteomes" id="UP000628984"/>
    </source>
</evidence>
<keyword evidence="1" id="KW-1133">Transmembrane helix</keyword>
<keyword evidence="3" id="KW-1185">Reference proteome</keyword>
<dbReference type="RefSeq" id="WP_189635191.1">
    <property type="nucleotide sequence ID" value="NZ_BMYQ01000016.1"/>
</dbReference>
<reference evidence="2" key="1">
    <citation type="journal article" date="2014" name="Int. J. Syst. Evol. Microbiol.">
        <title>Complete genome sequence of Corynebacterium casei LMG S-19264T (=DSM 44701T), isolated from a smear-ripened cheese.</title>
        <authorList>
            <consortium name="US DOE Joint Genome Institute (JGI-PGF)"/>
            <person name="Walter F."/>
            <person name="Albersmeier A."/>
            <person name="Kalinowski J."/>
            <person name="Ruckert C."/>
        </authorList>
    </citation>
    <scope>NUCLEOTIDE SEQUENCE</scope>
    <source>
        <strain evidence="2">KCTC 23714</strain>
    </source>
</reference>